<sequence length="299" mass="33708">MSQQQEVEKGAEAICKCIQNALQTDQGALIGRNGSIELNVLLDTTLSQLDPRLQILETNAGIFHSRPDSFASFLKWRQQTYMAILNSDVLATGWYAPLAEAETRTFNSWNLRAQRVPLRSLEPYYVEQSRDNQWIQYLKGQKVAVITSFTDSAEHQVKQDLTKIWEYRLTWPTGIEWAWIQTGHPPSVAKGSNEWPSGVDSWLDAVDLMVEKVIWSGARFALIGCGGLGMIIASKLKDRGIIAIVLGGAIQVLFGIKGRRWETHSVIGKFWNDKWIWPSLKETPGNAQIIEGGCYWAKQ</sequence>
<name>A0A6C0KA40_9ZZZZ</name>
<evidence type="ECO:0000313" key="1">
    <source>
        <dbReference type="EMBL" id="QHU14021.1"/>
    </source>
</evidence>
<proteinExistence type="predicted"/>
<dbReference type="EMBL" id="MN740829">
    <property type="protein sequence ID" value="QHU14021.1"/>
    <property type="molecule type" value="Genomic_DNA"/>
</dbReference>
<protein>
    <submittedName>
        <fullName evidence="1">Uncharacterized protein</fullName>
    </submittedName>
</protein>
<accession>A0A6C0KA40</accession>
<dbReference type="AlphaFoldDB" id="A0A6C0KA40"/>
<reference evidence="1" key="1">
    <citation type="journal article" date="2020" name="Nature">
        <title>Giant virus diversity and host interactions through global metagenomics.</title>
        <authorList>
            <person name="Schulz F."/>
            <person name="Roux S."/>
            <person name="Paez-Espino D."/>
            <person name="Jungbluth S."/>
            <person name="Walsh D.A."/>
            <person name="Denef V.J."/>
            <person name="McMahon K.D."/>
            <person name="Konstantinidis K.T."/>
            <person name="Eloe-Fadrosh E.A."/>
            <person name="Kyrpides N.C."/>
            <person name="Woyke T."/>
        </authorList>
    </citation>
    <scope>NUCLEOTIDE SEQUENCE</scope>
    <source>
        <strain evidence="1">GVMAG-S-1101182-85</strain>
    </source>
</reference>
<organism evidence="1">
    <name type="scientific">viral metagenome</name>
    <dbReference type="NCBI Taxonomy" id="1070528"/>
    <lineage>
        <taxon>unclassified sequences</taxon>
        <taxon>metagenomes</taxon>
        <taxon>organismal metagenomes</taxon>
    </lineage>
</organism>